<proteinExistence type="predicted"/>
<feature type="compositionally biased region" description="Basic and acidic residues" evidence="1">
    <location>
        <begin position="1"/>
        <end position="10"/>
    </location>
</feature>
<name>A0AAV3Y0F2_9GAST</name>
<accession>A0AAV3Y0F2</accession>
<sequence length="221" mass="25098">MGSRSKEAIGKKMSSGSMSSSSSVVSSINVSFSKYYSKNDDDAQITWEQICKPWLNEEGALYLKQATSTPPLKDFYMIYVDPHQVSKYTLMRCGTTLPDNEYNISKIRKEKYTFQIIRPASVHDSFDLPLYTTATPVITFDLPLYTTATPVITFDLPLYMKTTPVITFDLPLYTTATPAITFDRPLYTKTIPVITFDLPLYMKTTPVINVLRNFDLDAETR</sequence>
<dbReference type="Proteomes" id="UP000735302">
    <property type="component" value="Unassembled WGS sequence"/>
</dbReference>
<reference evidence="2 3" key="1">
    <citation type="journal article" date="2021" name="Elife">
        <title>Chloroplast acquisition without the gene transfer in kleptoplastic sea slugs, Plakobranchus ocellatus.</title>
        <authorList>
            <person name="Maeda T."/>
            <person name="Takahashi S."/>
            <person name="Yoshida T."/>
            <person name="Shimamura S."/>
            <person name="Takaki Y."/>
            <person name="Nagai Y."/>
            <person name="Toyoda A."/>
            <person name="Suzuki Y."/>
            <person name="Arimoto A."/>
            <person name="Ishii H."/>
            <person name="Satoh N."/>
            <person name="Nishiyama T."/>
            <person name="Hasebe M."/>
            <person name="Maruyama T."/>
            <person name="Minagawa J."/>
            <person name="Obokata J."/>
            <person name="Shigenobu S."/>
        </authorList>
    </citation>
    <scope>NUCLEOTIDE SEQUENCE [LARGE SCALE GENOMIC DNA]</scope>
</reference>
<protein>
    <submittedName>
        <fullName evidence="2">Dynein heavy chain</fullName>
    </submittedName>
</protein>
<comment type="caution">
    <text evidence="2">The sequence shown here is derived from an EMBL/GenBank/DDBJ whole genome shotgun (WGS) entry which is preliminary data.</text>
</comment>
<gene>
    <name evidence="2" type="ORF">PoB_000275200</name>
</gene>
<evidence type="ECO:0000313" key="3">
    <source>
        <dbReference type="Proteomes" id="UP000735302"/>
    </source>
</evidence>
<keyword evidence="3" id="KW-1185">Reference proteome</keyword>
<feature type="region of interest" description="Disordered" evidence="1">
    <location>
        <begin position="1"/>
        <end position="22"/>
    </location>
</feature>
<dbReference type="EMBL" id="BLXT01000370">
    <property type="protein sequence ID" value="GFN76246.1"/>
    <property type="molecule type" value="Genomic_DNA"/>
</dbReference>
<organism evidence="2 3">
    <name type="scientific">Plakobranchus ocellatus</name>
    <dbReference type="NCBI Taxonomy" id="259542"/>
    <lineage>
        <taxon>Eukaryota</taxon>
        <taxon>Metazoa</taxon>
        <taxon>Spiralia</taxon>
        <taxon>Lophotrochozoa</taxon>
        <taxon>Mollusca</taxon>
        <taxon>Gastropoda</taxon>
        <taxon>Heterobranchia</taxon>
        <taxon>Euthyneura</taxon>
        <taxon>Panpulmonata</taxon>
        <taxon>Sacoglossa</taxon>
        <taxon>Placobranchoidea</taxon>
        <taxon>Plakobranchidae</taxon>
        <taxon>Plakobranchus</taxon>
    </lineage>
</organism>
<evidence type="ECO:0000256" key="1">
    <source>
        <dbReference type="SAM" id="MobiDB-lite"/>
    </source>
</evidence>
<dbReference type="AlphaFoldDB" id="A0AAV3Y0F2"/>
<evidence type="ECO:0000313" key="2">
    <source>
        <dbReference type="EMBL" id="GFN76246.1"/>
    </source>
</evidence>